<evidence type="ECO:0000256" key="7">
    <source>
        <dbReference type="RuleBase" id="RU003872"/>
    </source>
</evidence>
<evidence type="ECO:0000256" key="1">
    <source>
        <dbReference type="ARBA" id="ARBA00010254"/>
    </source>
</evidence>
<dbReference type="GO" id="GO:0003735">
    <property type="term" value="F:structural constituent of ribosome"/>
    <property type="evidence" value="ECO:0007669"/>
    <property type="project" value="UniProtKB-UniRule"/>
</dbReference>
<dbReference type="Gene3D" id="2.40.50.140">
    <property type="entry name" value="Nucleic acid-binding proteins"/>
    <property type="match status" value="1"/>
</dbReference>
<dbReference type="Pfam" id="PF00366">
    <property type="entry name" value="Ribosomal_S17"/>
    <property type="match status" value="1"/>
</dbReference>
<keyword evidence="9" id="KW-1185">Reference proteome</keyword>
<dbReference type="HAMAP" id="MF_01345_B">
    <property type="entry name" value="Ribosomal_uS17_B"/>
    <property type="match status" value="1"/>
</dbReference>
<proteinExistence type="inferred from homology"/>
<accession>A0A2U8BT30</accession>
<dbReference type="Proteomes" id="UP000244519">
    <property type="component" value="Chromosome"/>
</dbReference>
<dbReference type="PRINTS" id="PR00973">
    <property type="entry name" value="RIBOSOMALS17"/>
</dbReference>
<protein>
    <recommendedName>
        <fullName evidence="6">Small ribosomal subunit protein uS17</fullName>
    </recommendedName>
</protein>
<name>A0A2U8BT30_9RICK</name>
<dbReference type="NCBIfam" id="TIGR03635">
    <property type="entry name" value="uS17_bact"/>
    <property type="match status" value="1"/>
</dbReference>
<keyword evidence="2 6" id="KW-0699">rRNA-binding</keyword>
<keyword evidence="4 6" id="KW-0689">Ribosomal protein</keyword>
<dbReference type="EMBL" id="CP025989">
    <property type="protein sequence ID" value="AWD33493.1"/>
    <property type="molecule type" value="Genomic_DNA"/>
</dbReference>
<comment type="function">
    <text evidence="6">One of the primary rRNA binding proteins, it binds specifically to the 5'-end of 16S ribosomal RNA.</text>
</comment>
<evidence type="ECO:0000256" key="6">
    <source>
        <dbReference type="HAMAP-Rule" id="MF_01345"/>
    </source>
</evidence>
<keyword evidence="3 6" id="KW-0694">RNA-binding</keyword>
<comment type="subunit">
    <text evidence="6">Part of the 30S ribosomal subunit.</text>
</comment>
<dbReference type="InterPro" id="IPR000266">
    <property type="entry name" value="Ribosomal_uS17"/>
</dbReference>
<dbReference type="GO" id="GO:0022627">
    <property type="term" value="C:cytosolic small ribosomal subunit"/>
    <property type="evidence" value="ECO:0007669"/>
    <property type="project" value="UniProtKB-UniRule"/>
</dbReference>
<dbReference type="InterPro" id="IPR019984">
    <property type="entry name" value="Ribosomal_uS17_bact/chlr"/>
</dbReference>
<evidence type="ECO:0000256" key="4">
    <source>
        <dbReference type="ARBA" id="ARBA00022980"/>
    </source>
</evidence>
<sequence length="126" mass="14609">MNSLLNTLITIIFDTEESTDHIRYSLTFTYELSSIRRSLSVYDSVEMPKRILKGVVVSDKQQSTVVVEVERKFQHPKYRKIVSVTKKYHAHDPNSAFKCGDAVSIIESRPISKLKRWMVLYDKIAN</sequence>
<dbReference type="PROSITE" id="PS00056">
    <property type="entry name" value="RIBOSOMAL_S17"/>
    <property type="match status" value="1"/>
</dbReference>
<dbReference type="GO" id="GO:0019843">
    <property type="term" value="F:rRNA binding"/>
    <property type="evidence" value="ECO:0007669"/>
    <property type="project" value="UniProtKB-UniRule"/>
</dbReference>
<organism evidence="8 9">
    <name type="scientific">Candidatus Fokinia solitaria</name>
    <dbReference type="NCBI Taxonomy" id="1802984"/>
    <lineage>
        <taxon>Bacteria</taxon>
        <taxon>Pseudomonadati</taxon>
        <taxon>Pseudomonadota</taxon>
        <taxon>Alphaproteobacteria</taxon>
        <taxon>Rickettsiales</taxon>
        <taxon>Candidatus Midichloriaceae</taxon>
        <taxon>Candidatus Fokinia</taxon>
    </lineage>
</organism>
<dbReference type="PANTHER" id="PTHR10744">
    <property type="entry name" value="40S RIBOSOMAL PROTEIN S11 FAMILY MEMBER"/>
    <property type="match status" value="1"/>
</dbReference>
<dbReference type="KEGG" id="fso:Fsol_00717"/>
<comment type="similarity">
    <text evidence="1 6 7">Belongs to the universal ribosomal protein uS17 family.</text>
</comment>
<evidence type="ECO:0000256" key="2">
    <source>
        <dbReference type="ARBA" id="ARBA00022730"/>
    </source>
</evidence>
<dbReference type="NCBIfam" id="NF004123">
    <property type="entry name" value="PRK05610.1"/>
    <property type="match status" value="1"/>
</dbReference>
<dbReference type="PANTHER" id="PTHR10744:SF1">
    <property type="entry name" value="SMALL RIBOSOMAL SUBUNIT PROTEIN US17M"/>
    <property type="match status" value="1"/>
</dbReference>
<dbReference type="AlphaFoldDB" id="A0A2U8BT30"/>
<evidence type="ECO:0000256" key="5">
    <source>
        <dbReference type="ARBA" id="ARBA00023274"/>
    </source>
</evidence>
<dbReference type="InterPro" id="IPR019979">
    <property type="entry name" value="Ribosomal_uS17_CS"/>
</dbReference>
<evidence type="ECO:0000313" key="8">
    <source>
        <dbReference type="EMBL" id="AWD33493.1"/>
    </source>
</evidence>
<evidence type="ECO:0000313" key="9">
    <source>
        <dbReference type="Proteomes" id="UP000244519"/>
    </source>
</evidence>
<reference evidence="8 9" key="1">
    <citation type="journal article" date="2018" name="Genome Biol. Evol.">
        <title>The Genome Sequence of "Candidatus Fokinia solitaria": Insights on Reductive Evolution in Rickettsiales.</title>
        <authorList>
            <person name="Floriano A.M."/>
            <person name="Castelli M."/>
            <person name="Krenek S."/>
            <person name="Berendonk T.U."/>
            <person name="Bazzocchi C."/>
            <person name="Petroni G."/>
            <person name="Sassera D."/>
        </authorList>
    </citation>
    <scope>NUCLEOTIDE SEQUENCE [LARGE SCALE GENOMIC DNA]</scope>
    <source>
        <strain evidence="8">Rio ETE_ALG 3VII</strain>
    </source>
</reference>
<evidence type="ECO:0000256" key="3">
    <source>
        <dbReference type="ARBA" id="ARBA00022884"/>
    </source>
</evidence>
<gene>
    <name evidence="6" type="primary">rpsQ</name>
    <name evidence="8" type="ORF">Fsol_00717</name>
</gene>
<dbReference type="GO" id="GO:0006412">
    <property type="term" value="P:translation"/>
    <property type="evidence" value="ECO:0007669"/>
    <property type="project" value="UniProtKB-UniRule"/>
</dbReference>
<dbReference type="InterPro" id="IPR012340">
    <property type="entry name" value="NA-bd_OB-fold"/>
</dbReference>
<dbReference type="CDD" id="cd00364">
    <property type="entry name" value="Ribosomal_uS17"/>
    <property type="match status" value="1"/>
</dbReference>
<dbReference type="SUPFAM" id="SSF50249">
    <property type="entry name" value="Nucleic acid-binding proteins"/>
    <property type="match status" value="1"/>
</dbReference>
<keyword evidence="5 6" id="KW-0687">Ribonucleoprotein</keyword>